<feature type="domain" description="CS" evidence="7">
    <location>
        <begin position="351"/>
        <end position="450"/>
    </location>
</feature>
<keyword evidence="9" id="KW-1185">Reference proteome</keyword>
<accession>A0A9P6QBE8</accession>
<dbReference type="SUPFAM" id="SSF49764">
    <property type="entry name" value="HSP20-like chaperones"/>
    <property type="match status" value="1"/>
</dbReference>
<dbReference type="AlphaFoldDB" id="A0A9P6QBE8"/>
<organism evidence="8 9">
    <name type="scientific">Mortierella polycephala</name>
    <dbReference type="NCBI Taxonomy" id="41804"/>
    <lineage>
        <taxon>Eukaryota</taxon>
        <taxon>Fungi</taxon>
        <taxon>Fungi incertae sedis</taxon>
        <taxon>Mucoromycota</taxon>
        <taxon>Mortierellomycotina</taxon>
        <taxon>Mortierellomycetes</taxon>
        <taxon>Mortierellales</taxon>
        <taxon>Mortierellaceae</taxon>
        <taxon>Mortierella</taxon>
    </lineage>
</organism>
<feature type="region of interest" description="Disordered" evidence="6">
    <location>
        <begin position="320"/>
        <end position="356"/>
    </location>
</feature>
<evidence type="ECO:0000256" key="5">
    <source>
        <dbReference type="ARBA" id="ARBA00023242"/>
    </source>
</evidence>
<name>A0A9P6QBE8_9FUNG</name>
<protein>
    <recommendedName>
        <fullName evidence="3">NudC domain-containing protein 1</fullName>
    </recommendedName>
</protein>
<dbReference type="GO" id="GO:0005737">
    <property type="term" value="C:cytoplasm"/>
    <property type="evidence" value="ECO:0007669"/>
    <property type="project" value="UniProtKB-SubCell"/>
</dbReference>
<evidence type="ECO:0000313" key="8">
    <source>
        <dbReference type="EMBL" id="KAG0264098.1"/>
    </source>
</evidence>
<keyword evidence="4" id="KW-0963">Cytoplasm</keyword>
<dbReference type="InterPro" id="IPR008978">
    <property type="entry name" value="HSP20-like_chaperone"/>
</dbReference>
<proteinExistence type="predicted"/>
<sequence length="693" mass="77021">MAIRIPIQQDRSLLNAKFEGYKLSFLDESRQHFVPVGAPGPGIVIPKLPLSAKLSYREVQARVRHNHLHPGWNSLKTSNGDSSSIRDGILFAIDENFTLTSLQFDKTTRRLRSKKLIQIPPPAVPLNFHLEFPSVKPISPDYILVSDGASAFYLIRLILTGMEPEAVIEATTRFRPEEALQDDESVPCGLMEAKAFPISNSESGHGFEVKFVVHHTHKGAFYSSEPSPHHKSDRKTVFIVSLCSIIWDRSPIGSTGSANADTDMEIETDGTFNNANQRQPTTLPISVIHSIRGTEIPCYCAFDPSSEGYVIGSNTTFKPTKEPVVDQTSQSLEPGSTAMELDGTSVGEKSSSEPPYIWNQTETDITICFSLPKGTTKHAIQCKFSRQDIQLQVNLSQSTEQMVRAPQLDNMPLFDQINPDDCFWTLESAIGVLTLSLEKKHAKTRWTQVFAEDVDTTPVEETVDPSVFAEYKAALEKYTSEQANAGPGRESTIYPSIAQDAQEDIDEEGEEIKFSWIQAIEGADIVRATTIGTGHDWIGQAFPSFEQYQDVDEPFRKPTVCLKHDVDGLVYSIQHTPGSVPSLSTVQRADGIMKFMHVSTFDALAFVQASKREKRFVMHDPQGRFAVIVESSRNVYIYWHTADMKLKQERQTVVDVSKGQQVDIIGCQLIGDGVLVILMEGKHGAVVLELNQS</sequence>
<gene>
    <name evidence="8" type="ORF">BG011_007493</name>
</gene>
<feature type="compositionally biased region" description="Polar residues" evidence="6">
    <location>
        <begin position="347"/>
        <end position="356"/>
    </location>
</feature>
<comment type="subcellular location">
    <subcellularLocation>
        <location evidence="2">Cytoplasm</location>
    </subcellularLocation>
    <subcellularLocation>
        <location evidence="1">Nucleus</location>
    </subcellularLocation>
</comment>
<comment type="caution">
    <text evidence="8">The sequence shown here is derived from an EMBL/GenBank/DDBJ whole genome shotgun (WGS) entry which is preliminary data.</text>
</comment>
<evidence type="ECO:0000256" key="3">
    <source>
        <dbReference type="ARBA" id="ARBA00018915"/>
    </source>
</evidence>
<evidence type="ECO:0000256" key="2">
    <source>
        <dbReference type="ARBA" id="ARBA00004496"/>
    </source>
</evidence>
<evidence type="ECO:0000259" key="7">
    <source>
        <dbReference type="PROSITE" id="PS51203"/>
    </source>
</evidence>
<dbReference type="GO" id="GO:0005634">
    <property type="term" value="C:nucleus"/>
    <property type="evidence" value="ECO:0007669"/>
    <property type="project" value="UniProtKB-SubCell"/>
</dbReference>
<reference evidence="8" key="1">
    <citation type="journal article" date="2020" name="Fungal Divers.">
        <title>Resolving the Mortierellaceae phylogeny through synthesis of multi-gene phylogenetics and phylogenomics.</title>
        <authorList>
            <person name="Vandepol N."/>
            <person name="Liber J."/>
            <person name="Desiro A."/>
            <person name="Na H."/>
            <person name="Kennedy M."/>
            <person name="Barry K."/>
            <person name="Grigoriev I.V."/>
            <person name="Miller A.N."/>
            <person name="O'Donnell K."/>
            <person name="Stajich J.E."/>
            <person name="Bonito G."/>
        </authorList>
    </citation>
    <scope>NUCLEOTIDE SEQUENCE</scope>
    <source>
        <strain evidence="8">KOD948</strain>
    </source>
</reference>
<dbReference type="CDD" id="cd06467">
    <property type="entry name" value="p23_NUDC_like"/>
    <property type="match status" value="1"/>
</dbReference>
<evidence type="ECO:0000256" key="6">
    <source>
        <dbReference type="SAM" id="MobiDB-lite"/>
    </source>
</evidence>
<evidence type="ECO:0000256" key="4">
    <source>
        <dbReference type="ARBA" id="ARBA00022490"/>
    </source>
</evidence>
<dbReference type="EMBL" id="JAAAJA010000058">
    <property type="protein sequence ID" value="KAG0264098.1"/>
    <property type="molecule type" value="Genomic_DNA"/>
</dbReference>
<dbReference type="Gene3D" id="2.60.40.790">
    <property type="match status" value="1"/>
</dbReference>
<dbReference type="Proteomes" id="UP000726737">
    <property type="component" value="Unassembled WGS sequence"/>
</dbReference>
<dbReference type="InterPro" id="IPR007052">
    <property type="entry name" value="CS_dom"/>
</dbReference>
<dbReference type="PANTHER" id="PTHR21664">
    <property type="entry name" value="CHRONIC MYELOGENOUS LEUKEMIA TUMOR ANTIGEN 66"/>
    <property type="match status" value="1"/>
</dbReference>
<evidence type="ECO:0000256" key="1">
    <source>
        <dbReference type="ARBA" id="ARBA00004123"/>
    </source>
</evidence>
<dbReference type="PANTHER" id="PTHR21664:SF1">
    <property type="entry name" value="NUDC DOMAIN-CONTAINING PROTEIN 1"/>
    <property type="match status" value="1"/>
</dbReference>
<dbReference type="Pfam" id="PF04969">
    <property type="entry name" value="CS"/>
    <property type="match status" value="1"/>
</dbReference>
<dbReference type="OrthoDB" id="428655at2759"/>
<evidence type="ECO:0000313" key="9">
    <source>
        <dbReference type="Proteomes" id="UP000726737"/>
    </source>
</evidence>
<keyword evidence="5" id="KW-0539">Nucleus</keyword>
<dbReference type="PROSITE" id="PS51203">
    <property type="entry name" value="CS"/>
    <property type="match status" value="1"/>
</dbReference>
<dbReference type="InterPro" id="IPR037895">
    <property type="entry name" value="NUDCD1"/>
</dbReference>